<sequence>MTATELIDIELTEDERRLLFHGINEYGGSIQYKSVMTRALGLPDRATFYALIEQLLNAIGQHQPLSKLNWARAVLLTEVSWVSTLVGSGLDFATNFRDDAAAPLLRSVQRKINRHGIDGSLLVPEHVDEQG</sequence>
<dbReference type="OrthoDB" id="3540641at2"/>
<dbReference type="AlphaFoldDB" id="A0A0E3WD66"/>
<protein>
    <submittedName>
        <fullName evidence="1">Uncharacterized protein</fullName>
    </submittedName>
</protein>
<evidence type="ECO:0000313" key="2">
    <source>
        <dbReference type="Proteomes" id="UP000199251"/>
    </source>
</evidence>
<evidence type="ECO:0000313" key="1">
    <source>
        <dbReference type="EMBL" id="CQD18238.1"/>
    </source>
</evidence>
<organism evidence="1 2">
    <name type="scientific">Mycobacterium lentiflavum</name>
    <dbReference type="NCBI Taxonomy" id="141349"/>
    <lineage>
        <taxon>Bacteria</taxon>
        <taxon>Bacillati</taxon>
        <taxon>Actinomycetota</taxon>
        <taxon>Actinomycetes</taxon>
        <taxon>Mycobacteriales</taxon>
        <taxon>Mycobacteriaceae</taxon>
        <taxon>Mycobacterium</taxon>
        <taxon>Mycobacterium simiae complex</taxon>
    </lineage>
</organism>
<dbReference type="EMBL" id="CTEE01000001">
    <property type="protein sequence ID" value="CQD18238.1"/>
    <property type="molecule type" value="Genomic_DNA"/>
</dbReference>
<proteinExistence type="predicted"/>
<dbReference type="STRING" id="141349.BN1232_04159"/>
<reference evidence="1 2" key="1">
    <citation type="submission" date="2015-03" db="EMBL/GenBank/DDBJ databases">
        <authorList>
            <person name="Urmite Genomes"/>
        </authorList>
    </citation>
    <scope>NUCLEOTIDE SEQUENCE [LARGE SCALE GENOMIC DNA]</scope>
    <source>
        <strain evidence="1 2">CSUR P1491</strain>
    </source>
</reference>
<dbReference type="Proteomes" id="UP000199251">
    <property type="component" value="Unassembled WGS sequence"/>
</dbReference>
<dbReference type="RefSeq" id="WP_090604590.1">
    <property type="nucleotide sequence ID" value="NZ_CTEE01000001.1"/>
</dbReference>
<accession>A0A0E3WD66</accession>
<gene>
    <name evidence="1" type="ORF">BN1232_04159</name>
</gene>
<name>A0A0E3WD66_MYCLN</name>